<organism evidence="1 2">
    <name type="scientific">Bacillus subtilis subsp. subtilis</name>
    <dbReference type="NCBI Taxonomy" id="135461"/>
    <lineage>
        <taxon>Bacteria</taxon>
        <taxon>Bacillati</taxon>
        <taxon>Bacillota</taxon>
        <taxon>Bacilli</taxon>
        <taxon>Bacillales</taxon>
        <taxon>Bacillaceae</taxon>
        <taxon>Bacillus</taxon>
    </lineage>
</organism>
<dbReference type="AlphaFoldDB" id="A0ABD3ZV52"/>
<accession>A0ABD3ZV52</accession>
<protein>
    <recommendedName>
        <fullName evidence="3">Phage protein</fullName>
    </recommendedName>
</protein>
<proteinExistence type="predicted"/>
<reference evidence="1 2" key="1">
    <citation type="submission" date="2014-11" db="EMBL/GenBank/DDBJ databases">
        <title>Draft Genome Sequences of Nine Bacillus subtilis Strains that Form Spores with High Heat-Resistance.</title>
        <authorList>
            <person name="Krawcyk A.O."/>
            <person name="Berendsen E.M."/>
            <person name="de Jong A."/>
            <person name="Holsappel S."/>
            <person name="Eijlander R.T."/>
            <person name="Wells-Bennik M."/>
            <person name="Kuipers O.P."/>
        </authorList>
    </citation>
    <scope>NUCLEOTIDE SEQUENCE [LARGE SCALE GENOMIC DNA]</scope>
    <source>
        <strain evidence="1 2">B4067</strain>
    </source>
</reference>
<dbReference type="Proteomes" id="UP000031970">
    <property type="component" value="Unassembled WGS sequence"/>
</dbReference>
<evidence type="ECO:0000313" key="2">
    <source>
        <dbReference type="Proteomes" id="UP000031970"/>
    </source>
</evidence>
<dbReference type="RefSeq" id="WP_041054527.1">
    <property type="nucleotide sequence ID" value="NZ_JSXS01000040.1"/>
</dbReference>
<evidence type="ECO:0008006" key="3">
    <source>
        <dbReference type="Google" id="ProtNLM"/>
    </source>
</evidence>
<sequence>MSKNNELWMVFEHELGLIGVYDDEDEANLAYERTKDNLNEDTQINGNEIYGDERVILAKVKKNYYSFNTEEFEMKENDNENESNATLWDFKEDIYE</sequence>
<name>A0ABD3ZV52_BACIU</name>
<dbReference type="EMBL" id="JSXS01000040">
    <property type="protein sequence ID" value="KIL32066.1"/>
    <property type="molecule type" value="Genomic_DNA"/>
</dbReference>
<comment type="caution">
    <text evidence="1">The sequence shown here is derived from an EMBL/GenBank/DDBJ whole genome shotgun (WGS) entry which is preliminary data.</text>
</comment>
<evidence type="ECO:0000313" key="1">
    <source>
        <dbReference type="EMBL" id="KIL32066.1"/>
    </source>
</evidence>
<gene>
    <name evidence="1" type="ORF">B4067_2339</name>
</gene>